<protein>
    <submittedName>
        <fullName evidence="7">TonB-dependent receptor SusC</fullName>
    </submittedName>
</protein>
<dbReference type="InterPro" id="IPR039426">
    <property type="entry name" value="TonB-dep_rcpt-like"/>
</dbReference>
<dbReference type="Pfam" id="PF07715">
    <property type="entry name" value="Plug"/>
    <property type="match status" value="1"/>
</dbReference>
<dbReference type="NCBIfam" id="TIGR04056">
    <property type="entry name" value="OMP_RagA_SusC"/>
    <property type="match status" value="1"/>
</dbReference>
<dbReference type="InterPro" id="IPR012910">
    <property type="entry name" value="Plug_dom"/>
</dbReference>
<dbReference type="InterPro" id="IPR008969">
    <property type="entry name" value="CarboxyPept-like_regulatory"/>
</dbReference>
<dbReference type="Gene3D" id="2.40.170.20">
    <property type="entry name" value="TonB-dependent receptor, beta-barrel domain"/>
    <property type="match status" value="1"/>
</dbReference>
<dbReference type="InterPro" id="IPR037066">
    <property type="entry name" value="Plug_dom_sf"/>
</dbReference>
<organism evidence="7">
    <name type="scientific">termite gut metagenome</name>
    <dbReference type="NCBI Taxonomy" id="433724"/>
    <lineage>
        <taxon>unclassified sequences</taxon>
        <taxon>metagenomes</taxon>
        <taxon>organismal metagenomes</taxon>
    </lineage>
</organism>
<gene>
    <name evidence="7" type="ORF">EZS27_000957</name>
</gene>
<dbReference type="InterPro" id="IPR023996">
    <property type="entry name" value="TonB-dep_OMP_SusC/RagA"/>
</dbReference>
<dbReference type="GO" id="GO:0009279">
    <property type="term" value="C:cell outer membrane"/>
    <property type="evidence" value="ECO:0007669"/>
    <property type="project" value="UniProtKB-SubCell"/>
</dbReference>
<dbReference type="InterPro" id="IPR036942">
    <property type="entry name" value="Beta-barrel_TonB_sf"/>
</dbReference>
<comment type="caution">
    <text evidence="7">The sequence shown here is derived from an EMBL/GenBank/DDBJ whole genome shotgun (WGS) entry which is preliminary data.</text>
</comment>
<accession>A0A5J4SZL4</accession>
<dbReference type="Gene3D" id="2.60.40.1120">
    <property type="entry name" value="Carboxypeptidase-like, regulatory domain"/>
    <property type="match status" value="1"/>
</dbReference>
<evidence type="ECO:0000313" key="7">
    <source>
        <dbReference type="EMBL" id="KAA6351686.1"/>
    </source>
</evidence>
<dbReference type="EMBL" id="SNRY01000010">
    <property type="protein sequence ID" value="KAA6351686.1"/>
    <property type="molecule type" value="Genomic_DNA"/>
</dbReference>
<evidence type="ECO:0000259" key="6">
    <source>
        <dbReference type="Pfam" id="PF07715"/>
    </source>
</evidence>
<dbReference type="SUPFAM" id="SSF49464">
    <property type="entry name" value="Carboxypeptidase regulatory domain-like"/>
    <property type="match status" value="1"/>
</dbReference>
<dbReference type="InterPro" id="IPR023997">
    <property type="entry name" value="TonB-dep_OMP_SusC/RagA_CS"/>
</dbReference>
<keyword evidence="5" id="KW-0998">Cell outer membrane</keyword>
<dbReference type="SUPFAM" id="SSF56935">
    <property type="entry name" value="Porins"/>
    <property type="match status" value="1"/>
</dbReference>
<keyword evidence="7" id="KW-0675">Receptor</keyword>
<sequence>MFKVRYKNIVAGGRKVLLTVAMLLTVHTVCSQGTKILSGRILDENGKPIVGAIINVAEESRIALSDANGYFNLKNVKQADELIVTSVGYKPTTALADFSKDFTITMESDLDEYAHTTPIPFGRKQKKFITEAISVVSGSELEKHPVTVLQNAFTSTLTGVQTYEGQSEPGWSESELYIRGIHTMNTDARSPLIIVDNVERDLSFLDAYPIESVTILKDAAATAIYGMRGANGVVLVTTKRGDAGKTKVEFTQEVGFQTIAGIPESQNSYNYALSRNQARYLDGLQPDFSDEDIQHYYEVSNGTLDPSLKYKYFNTNWHETMLRDLAPQYRTNFSISGGNAKARYYLSLSYLRQEGLYDTKWTEWNEGYSTQHVLNRYNLRSNVDLDVNKFLNVSLDLGGRIDNIFQPGIDVWNIFTWGAGENKPIYPVFCPDGSFFMPTESDSKNGAAQIAGRGVENNRRRNLYTNITATGNLDFITKGLGAKLTAGFDSYETFQAVQRADIDVFSYNYTDLVSTPSEYTYTRMRTGIALPNPSTTPRDYYYNVNMIGSLYYNQVFGKHSINAQAFVRTYQNVVRGQNSSNRYLSYNGTATYVYDSRYILSGNISYMGNDNFAPDERFATFPGISAGWILSEESWLQSTNLNLLKLRASYGRAGQANIGTNRYPYQGTYMEGNGYNFGTSQTGWAGSYESTTGNKNIKWELSDMVNIGVDFDLWNKKLYGSIDIFKEWRSNILVTRSTVPDLYGAAVPQDSYGKAETRGFETTLGHINKIGGLEYYLEGMLTWNTNKITEMDELSPDYTYQKRTGQRIERSQLLNWVQWASDPDLIPTSHQDAIDNPGKYPWHAAGRYKLGNAIFEDVNGDRIIDGYDKVPMGYTKIPELIPSIKLGVSWKGFDARAIMTAYLNRTVGCRENMDFGFGWGGTSTHAVTDTWGYYNDDPTDPRNINAKYPRLSTQFSDIDRNFPYNESTIWVVSGDFLSLRNIEVGYSFPKNLIAKANMTKCRLYFSGYNLAVWSHLPKGFDPENPTNYIWAYPKTKSFSLGINIGF</sequence>
<dbReference type="Gene3D" id="2.170.130.10">
    <property type="entry name" value="TonB-dependent receptor, plug domain"/>
    <property type="match status" value="1"/>
</dbReference>
<proteinExistence type="predicted"/>
<keyword evidence="2" id="KW-0813">Transport</keyword>
<name>A0A5J4SZL4_9ZZZZ</name>
<evidence type="ECO:0000256" key="5">
    <source>
        <dbReference type="ARBA" id="ARBA00023237"/>
    </source>
</evidence>
<dbReference type="PROSITE" id="PS52016">
    <property type="entry name" value="TONB_DEPENDENT_REC_3"/>
    <property type="match status" value="1"/>
</dbReference>
<dbReference type="AlphaFoldDB" id="A0A5J4SZL4"/>
<evidence type="ECO:0000256" key="1">
    <source>
        <dbReference type="ARBA" id="ARBA00004571"/>
    </source>
</evidence>
<reference evidence="7" key="1">
    <citation type="submission" date="2019-03" db="EMBL/GenBank/DDBJ databases">
        <title>Single cell metagenomics reveals metabolic interactions within the superorganism composed of flagellate Streblomastix strix and complex community of Bacteroidetes bacteria on its surface.</title>
        <authorList>
            <person name="Treitli S.C."/>
            <person name="Kolisko M."/>
            <person name="Husnik F."/>
            <person name="Keeling P."/>
            <person name="Hampl V."/>
        </authorList>
    </citation>
    <scope>NUCLEOTIDE SEQUENCE</scope>
    <source>
        <strain evidence="7">STM</strain>
    </source>
</reference>
<feature type="domain" description="TonB-dependent receptor plug" evidence="6">
    <location>
        <begin position="128"/>
        <end position="233"/>
    </location>
</feature>
<evidence type="ECO:0000256" key="4">
    <source>
        <dbReference type="ARBA" id="ARBA00023136"/>
    </source>
</evidence>
<evidence type="ECO:0000256" key="2">
    <source>
        <dbReference type="ARBA" id="ARBA00022448"/>
    </source>
</evidence>
<dbReference type="Pfam" id="PF13715">
    <property type="entry name" value="CarbopepD_reg_2"/>
    <property type="match status" value="1"/>
</dbReference>
<comment type="subcellular location">
    <subcellularLocation>
        <location evidence="1">Cell outer membrane</location>
        <topology evidence="1">Multi-pass membrane protein</topology>
    </subcellularLocation>
</comment>
<dbReference type="NCBIfam" id="TIGR04057">
    <property type="entry name" value="SusC_RagA_signa"/>
    <property type="match status" value="1"/>
</dbReference>
<keyword evidence="4" id="KW-0472">Membrane</keyword>
<evidence type="ECO:0000256" key="3">
    <source>
        <dbReference type="ARBA" id="ARBA00022692"/>
    </source>
</evidence>
<keyword evidence="3" id="KW-0812">Transmembrane</keyword>